<organism evidence="1 2">
    <name type="scientific">Urbifossiella limnaea</name>
    <dbReference type="NCBI Taxonomy" id="2528023"/>
    <lineage>
        <taxon>Bacteria</taxon>
        <taxon>Pseudomonadati</taxon>
        <taxon>Planctomycetota</taxon>
        <taxon>Planctomycetia</taxon>
        <taxon>Gemmatales</taxon>
        <taxon>Gemmataceae</taxon>
        <taxon>Urbifossiella</taxon>
    </lineage>
</organism>
<keyword evidence="2" id="KW-1185">Reference proteome</keyword>
<evidence type="ECO:0008006" key="3">
    <source>
        <dbReference type="Google" id="ProtNLM"/>
    </source>
</evidence>
<accession>A0A517XLL8</accession>
<dbReference type="RefSeq" id="WP_202920579.1">
    <property type="nucleotide sequence ID" value="NZ_CP036273.1"/>
</dbReference>
<reference evidence="1 2" key="1">
    <citation type="submission" date="2019-02" db="EMBL/GenBank/DDBJ databases">
        <title>Deep-cultivation of Planctomycetes and their phenomic and genomic characterization uncovers novel biology.</title>
        <authorList>
            <person name="Wiegand S."/>
            <person name="Jogler M."/>
            <person name="Boedeker C."/>
            <person name="Pinto D."/>
            <person name="Vollmers J."/>
            <person name="Rivas-Marin E."/>
            <person name="Kohn T."/>
            <person name="Peeters S.H."/>
            <person name="Heuer A."/>
            <person name="Rast P."/>
            <person name="Oberbeckmann S."/>
            <person name="Bunk B."/>
            <person name="Jeske O."/>
            <person name="Meyerdierks A."/>
            <person name="Storesund J.E."/>
            <person name="Kallscheuer N."/>
            <person name="Luecker S."/>
            <person name="Lage O.M."/>
            <person name="Pohl T."/>
            <person name="Merkel B.J."/>
            <person name="Hornburger P."/>
            <person name="Mueller R.-W."/>
            <person name="Bruemmer F."/>
            <person name="Labrenz M."/>
            <person name="Spormann A.M."/>
            <person name="Op den Camp H."/>
            <person name="Overmann J."/>
            <person name="Amann R."/>
            <person name="Jetten M.S.M."/>
            <person name="Mascher T."/>
            <person name="Medema M.H."/>
            <person name="Devos D.P."/>
            <person name="Kaster A.-K."/>
            <person name="Ovreas L."/>
            <person name="Rohde M."/>
            <person name="Galperin M.Y."/>
            <person name="Jogler C."/>
        </authorList>
    </citation>
    <scope>NUCLEOTIDE SEQUENCE [LARGE SCALE GENOMIC DNA]</scope>
    <source>
        <strain evidence="1 2">ETA_A1</strain>
    </source>
</reference>
<dbReference type="Proteomes" id="UP000319576">
    <property type="component" value="Chromosome"/>
</dbReference>
<dbReference type="AlphaFoldDB" id="A0A517XLL8"/>
<name>A0A517XLL8_9BACT</name>
<dbReference type="EMBL" id="CP036273">
    <property type="protein sequence ID" value="QDU18398.1"/>
    <property type="molecule type" value="Genomic_DNA"/>
</dbReference>
<dbReference type="SUPFAM" id="SSF53300">
    <property type="entry name" value="vWA-like"/>
    <property type="match status" value="1"/>
</dbReference>
<evidence type="ECO:0000313" key="1">
    <source>
        <dbReference type="EMBL" id="QDU18398.1"/>
    </source>
</evidence>
<gene>
    <name evidence="1" type="ORF">ETAA1_02840</name>
</gene>
<proteinExistence type="predicted"/>
<sequence>MAQLPSPEEPFGEVNVYPQPDGSVRVVATILMEPDIEGARAGLALDGSASMQKMYGAKGPVSPLFRAAAGGVNFVEPVARKMAEYLARFASDGQVHLAYWACSPDGSKVEPIGPVTEAAAATLKVGGPKQWGRQTQLLPPVRHFVEGVFAGARWAVAVFVTDGVIEDLEAVKDYCRAFARRVARGEQGFVKLVLLGVGEEVDEGQMEELDDMFEESELRDPAGNPIDLWDHKLASEMKSLHEIFAEVVSDNVVVADWGTVLVGGRAVHTYADGLPARLRFTLPAGSTAFTLDFPGGRVTQDLRDGLTR</sequence>
<dbReference type="InterPro" id="IPR036465">
    <property type="entry name" value="vWFA_dom_sf"/>
</dbReference>
<dbReference type="KEGG" id="uli:ETAA1_02840"/>
<evidence type="ECO:0000313" key="2">
    <source>
        <dbReference type="Proteomes" id="UP000319576"/>
    </source>
</evidence>
<protein>
    <recommendedName>
        <fullName evidence="3">VWA domain-containing protein</fullName>
    </recommendedName>
</protein>